<dbReference type="AlphaFoldDB" id="N6VX00"/>
<dbReference type="EMBL" id="APLQ01000011">
    <property type="protein sequence ID" value="ENO14755.1"/>
    <property type="molecule type" value="Genomic_DNA"/>
</dbReference>
<dbReference type="OrthoDB" id="4378831at2"/>
<dbReference type="InterPro" id="IPR018712">
    <property type="entry name" value="Tle1-like_cat"/>
</dbReference>
<protein>
    <submittedName>
        <fullName evidence="2">DUF2235 domain-containing protein</fullName>
    </submittedName>
</protein>
<proteinExistence type="predicted"/>
<reference evidence="2 3" key="1">
    <citation type="journal article" date="2013" name="Genome Announc.">
        <title>Genome Sequence of the Polycyclic Aromatic Hydrocarbon-Degrading Bacterium Strain Marinobacter nanhaiticus D15-8WT.</title>
        <authorList>
            <person name="Cui Z."/>
            <person name="Gao W."/>
            <person name="Li Q."/>
            <person name="Xu G."/>
            <person name="Zheng L."/>
        </authorList>
    </citation>
    <scope>NUCLEOTIDE SEQUENCE [LARGE SCALE GENOMIC DNA]</scope>
    <source>
        <strain evidence="2 3">D15-8W</strain>
    </source>
</reference>
<keyword evidence="3" id="KW-1185">Reference proteome</keyword>
<dbReference type="RefSeq" id="WP_004579052.1">
    <property type="nucleotide sequence ID" value="NZ_AP028878.1"/>
</dbReference>
<feature type="domain" description="T6SS Phospholipase effector Tle1-like catalytic" evidence="1">
    <location>
        <begin position="255"/>
        <end position="359"/>
    </location>
</feature>
<name>N6VX00_9GAMM</name>
<dbReference type="STRING" id="626887.J057_05371"/>
<dbReference type="Proteomes" id="UP000013165">
    <property type="component" value="Unassembled WGS sequence"/>
</dbReference>
<dbReference type="HOGENOM" id="CLU_008342_1_0_6"/>
<evidence type="ECO:0000313" key="2">
    <source>
        <dbReference type="EMBL" id="ENO14755.1"/>
    </source>
</evidence>
<evidence type="ECO:0000259" key="1">
    <source>
        <dbReference type="Pfam" id="PF09994"/>
    </source>
</evidence>
<dbReference type="PATRIC" id="fig|626887.3.peg.1063"/>
<sequence length="677" mass="74803">MQIKKPRDLTLRDLPNIESPFVAASKIEFLANRPGSSLTWDQSLVEDSPFEQPLDQQTFVDRLQEKLEKGELLMVYGVTDGHPFSPLVAWHEGGALPARWQLEKSVFGLNLEHKIAQLNDWQITPEQIDHLGPGGVGHLSASSFDSDLRAQKAEERAQAKQNQERSLSGPIVAAAAVAPLGVAAQESDEEAEPEKKLHFEVGIFTDGTLNDATNVENFLEELNRKCASPNSLDPAEVQECKHRLALVMGASYSNGKTNVAKLFDLYRQQQTTSQNEIVHTIRIYKNGVGTTTGGEDSLWSSATGLGSSGISEQVKSAFEDTAAAISRASGKKAIGGLTIDLFGFSRGAAASRHAAHEISKGKNGLLAEIFGRYHLKWPEKVSIRFVGLFDTVAGVVNVLRTDLSASNDKTTPINLFLDPNSVETAVHLTAADECRENFALNSISNPDGSLPEHFREISLPGVHSDVGGGYHDEQDEHVLLSRKRVISDSRTEWPKQTMDWDNLESILDATRQQGWIGNSSIRDKSANVPALEIHQLSRVHPTPHGRVDLTLEMKRRVFGQYAGVGLRLMHQLALDAGVKLDEIDEKDPTLRLPDELRPIHKTISEQIEAGANTPSLTVDELELLKQRYVHHSDNFNTVEFMLGNKIAELEVPWDLLLPFMPTHDRARIIHPNEPEHS</sequence>
<feature type="domain" description="T6SS Phospholipase effector Tle1-like catalytic" evidence="1">
    <location>
        <begin position="378"/>
        <end position="477"/>
    </location>
</feature>
<dbReference type="Pfam" id="PF09994">
    <property type="entry name" value="T6SS_Tle1-like_cat"/>
    <property type="match status" value="2"/>
</dbReference>
<dbReference type="eggNOG" id="COG3157">
    <property type="taxonomic scope" value="Bacteria"/>
</dbReference>
<comment type="caution">
    <text evidence="2">The sequence shown here is derived from an EMBL/GenBank/DDBJ whole genome shotgun (WGS) entry which is preliminary data.</text>
</comment>
<accession>N6VX00</accession>
<gene>
    <name evidence="2" type="ORF">J057_05371</name>
</gene>
<dbReference type="PANTHER" id="PTHR33840">
    <property type="match status" value="1"/>
</dbReference>
<organism evidence="2 3">
    <name type="scientific">Marinobacter nanhaiticus D15-8W</name>
    <dbReference type="NCBI Taxonomy" id="626887"/>
    <lineage>
        <taxon>Bacteria</taxon>
        <taxon>Pseudomonadati</taxon>
        <taxon>Pseudomonadota</taxon>
        <taxon>Gammaproteobacteria</taxon>
        <taxon>Pseudomonadales</taxon>
        <taxon>Marinobacteraceae</taxon>
        <taxon>Marinobacter</taxon>
    </lineage>
</organism>
<evidence type="ECO:0000313" key="3">
    <source>
        <dbReference type="Proteomes" id="UP000013165"/>
    </source>
</evidence>
<dbReference type="PANTHER" id="PTHR33840:SF1">
    <property type="entry name" value="TLE1 PHOSPHOLIPASE DOMAIN-CONTAINING PROTEIN"/>
    <property type="match status" value="1"/>
</dbReference>